<dbReference type="Proteomes" id="UP000019109">
    <property type="component" value="Unassembled WGS sequence"/>
</dbReference>
<organism evidence="1 2">
    <name type="scientific">Acetivibrio straminisolvens JCM 21531</name>
    <dbReference type="NCBI Taxonomy" id="1294263"/>
    <lineage>
        <taxon>Bacteria</taxon>
        <taxon>Bacillati</taxon>
        <taxon>Bacillota</taxon>
        <taxon>Clostridia</taxon>
        <taxon>Eubacteriales</taxon>
        <taxon>Oscillospiraceae</taxon>
        <taxon>Acetivibrio</taxon>
    </lineage>
</organism>
<protein>
    <submittedName>
        <fullName evidence="1">Uncharacterized protein</fullName>
    </submittedName>
</protein>
<accession>W4V550</accession>
<comment type="caution">
    <text evidence="1">The sequence shown here is derived from an EMBL/GenBank/DDBJ whole genome shotgun (WGS) entry which is preliminary data.</text>
</comment>
<dbReference type="EMBL" id="BAVR01000021">
    <property type="protein sequence ID" value="GAE88565.1"/>
    <property type="molecule type" value="Genomic_DNA"/>
</dbReference>
<evidence type="ECO:0000313" key="1">
    <source>
        <dbReference type="EMBL" id="GAE88565.1"/>
    </source>
</evidence>
<reference evidence="1" key="1">
    <citation type="journal article" date="2014" name="Genome Announc.">
        <title>Draft Genome Sequence of Clostridium straminisolvens Strain JCM 21531T, Isolated from a Cellulose-Degrading Bacterial Community.</title>
        <authorList>
            <person name="Yuki M."/>
            <person name="Oshima K."/>
            <person name="Suda W."/>
            <person name="Sakamoto M."/>
            <person name="Kitamura K."/>
            <person name="Iida T."/>
            <person name="Hattori M."/>
            <person name="Ohkuma M."/>
        </authorList>
    </citation>
    <scope>NUCLEOTIDE SEQUENCE [LARGE SCALE GENOMIC DNA]</scope>
    <source>
        <strain evidence="1">JCM 21531</strain>
    </source>
</reference>
<gene>
    <name evidence="1" type="ORF">JCM21531_2017</name>
</gene>
<evidence type="ECO:0000313" key="2">
    <source>
        <dbReference type="Proteomes" id="UP000019109"/>
    </source>
</evidence>
<keyword evidence="2" id="KW-1185">Reference proteome</keyword>
<proteinExistence type="predicted"/>
<sequence length="1998" mass="213543">MSLTVTAASGSDKATANVIIPEGLSSADYILKVPPSTSGKGYLVSYQTSNKIYLQTAYYSTSGSVRYDTLATLVDVSTQDKEDINLNLIAKKRITGIVALPEGTAPKDGVKVTVWATYGSDKDSQTVTIPEGASSVEYVLYVPDGSGYTLYYETNDIAYLSKGYYNENGTVKDSKAATPIDTVSGDAEDKNITLIAKRIISGKVSLPKGVAPEGGIKVDVIVALNNTKIESKSITIPNGESEATYSMYVPTGSGYNVSYKTSNNLYVEQGYYKKGSTVRYLSSATLITVENEDLNNIDLELIEKRTISGILSMPSGTAPVGGISFEITAYNNSEEAKVTVTIPEGESSVPYSINVPADEGYIIKCKLLSLQAIYMNEQYYSSGGTVYNVASASKISTIGGNQPNINIMLLEKRTASGTLSLPEGYYAPPGGMIFTHETDGRITLIVIPGGARSGSFTIYYNPGVYKLYYECDEDDIFVSPGYYSKGGTVVDKNSADDIDVREGNQVGINLVLLLKKTISGKVVLSNGVAPKGGYTVKVKASGSKGSAEQTVTIPEGEKSAEYILFVNPGDKYRVWYESSKEYNFVSPMYYNLDGMVRDSSNASLLDLSKENRTNIDLTLTEMRAVSGNVVLPSGVAPSGGIPVDVVVSNGKDSGKVTVTIPAGAGFASYTAYVPAGKDYKVKYTVDAKSDYATDGYYGVSGTTLNASSAALLDLTSENKTEVNMTLIPKRLISGTVSLPSGMTLSSDTKVTVYAGDSYSTTVTIPKNGSSIEYAIKVPPNSAGSGYKLYYKLSSSTMFISPGYYSSNGMTASEIGAELIDVSSTDCRADIVLIPKSSINGKVTLPEGVAPKDGLKVTVTASNNKNKGSVTVTIPEGKSSAEYSVYVPSGTGYLVEYSVTSEEYIKKGYYSTARTVKDSTAATLIDLDGESKQNIDLKLLKNNRITGRVALPKGVAPSGGLKVTIAASNSTDTVKTTVTIPQGYNTINYTLFVPEGKNYTVWYEATDRRVMPTGYYSDGGTAVDKSKAKPIDATINVSSINIDLIAKMEVSGSVKLLSAPAPAGGISVKLTIDNKISSDSVDVVIPEGFMSTPYMLYVPAGEKYVLKYTTSSAGFVSPGFYSESGSKETEIEASLLNILGDRTGIDLPLITKRTIRGTILLPEGYAPAGGVSVKVTAESSSDKITANFIIPEGENSVPYALYVSSGKEYIVKYETTDPKYVGIGYYSISKTTRLDSEADKLDTTERDQVGINLKLISNRYITGTISIPTGIAPFGGIKVRLKATNGKDTKTVDVVIPEVSSSTTYKIYVPEGKDYELSYSITNPDGKYYPSGYYNGVAATREKGECVLLDLSSESKEGVNMTLIPNRLVTGSLVLPSGVAPAGGLRITVTALNNRDSVETQVNMPQGSSSIVYRMYLPEGNDYTIGYSISNEDYLNGYYNINETVLSKSEATTFNVGKNDILGLNIVLIAKRTITGIVSLPNGKTAPAGGIDVTVSAGSYSTKVTIPQNRSSVSYTLKVPPNAIGSGYAVKYTITSATDFVQTGFFGVGKTVARLQEAALVDVSLESKTGINLTVLEKRTIGGVFKLDSGVAPSGGMNVTISATGRTAEGKNVTYQQVINLPFGQSQAEFELKVDPSYYGSGYKLKYTMDSEYGYAENGYYNIEGTVQNEKEATLIHVDTEDQFGKEITAISKNYISGSVSLPGGAKAPKGGVKLSVNAEGPSGSGSINVTIAEGQSSARYVLIVPPGTQYKLYYSMAPNNMYVTSGYLSSEGTVADSKKAELFDVKGDIEDKNIVLISKRKVSGVVTLPTGVFAPKGGLKVEVTVQNTQYSDSLTVTIPENGQTQSFELYLPPYNGYKLYYTLSSGTEYVSKGYYAQSGTVIDEKLASEIDLREKDMTGAKLSLVENSIVKGSVVLPYGIAPEGGIQVRITADNGKFKNSTDVTIPENGSRLIMCCLFLRHRVIRCLIKSQQGLISYLRATIAMRERLLPSPKHQNLI</sequence>
<dbReference type="RefSeq" id="WP_243467368.1">
    <property type="nucleotide sequence ID" value="NZ_BAVR01000021.1"/>
</dbReference>
<dbReference type="STRING" id="1294263.JCM21531_2017"/>
<name>W4V550_9FIRM</name>